<reference evidence="2 3" key="1">
    <citation type="submission" date="2021-07" db="EMBL/GenBank/DDBJ databases">
        <title>Flavobacterium WSW3-B6 sp.nov, isolated from seaweed.</title>
        <authorList>
            <person name="Muhammad N."/>
            <person name="Ho H."/>
            <person name="Lee Y.-J."/>
            <person name="Nguyen T."/>
            <person name="Ho J."/>
            <person name="Kim S.-G."/>
        </authorList>
    </citation>
    <scope>NUCLEOTIDE SEQUENCE [LARGE SCALE GENOMIC DNA]</scope>
    <source>
        <strain evidence="2 3">WSW3-B6</strain>
    </source>
</reference>
<feature type="transmembrane region" description="Helical" evidence="1">
    <location>
        <begin position="144"/>
        <end position="165"/>
    </location>
</feature>
<name>A0ABX8VBZ2_9FLAO</name>
<dbReference type="InterPro" id="IPR046491">
    <property type="entry name" value="DUF6584"/>
</dbReference>
<evidence type="ECO:0000256" key="1">
    <source>
        <dbReference type="SAM" id="Phobius"/>
    </source>
</evidence>
<dbReference type="Pfam" id="PF20225">
    <property type="entry name" value="DUF6584"/>
    <property type="match status" value="1"/>
</dbReference>
<dbReference type="RefSeq" id="WP_220640678.1">
    <property type="nucleotide sequence ID" value="NZ_CP080429.1"/>
</dbReference>
<keyword evidence="3" id="KW-1185">Reference proteome</keyword>
<evidence type="ECO:0000313" key="3">
    <source>
        <dbReference type="Proteomes" id="UP000825381"/>
    </source>
</evidence>
<dbReference type="Proteomes" id="UP000825381">
    <property type="component" value="Chromosome"/>
</dbReference>
<protein>
    <submittedName>
        <fullName evidence="2">Uncharacterized protein</fullName>
    </submittedName>
</protein>
<proteinExistence type="predicted"/>
<sequence>MYLNIQLKKAQLEIDSGLKERAANRLKNFLNAYPDAMEAREMLALLYYESGFLDMAGKYWFLTEPTHDYMLQSIKVYQKSVGYSPIQILKDLKYRGDKSGLPDYAREKLIALEVEVKAMGHAVPYKPKNAKKPINYKASFKEKVFNGCFFVVSFLCIMFLIIGVIESITWVVHLF</sequence>
<keyword evidence="1" id="KW-1133">Transmembrane helix</keyword>
<dbReference type="EMBL" id="CP080429">
    <property type="protein sequence ID" value="QYJ68335.1"/>
    <property type="molecule type" value="Genomic_DNA"/>
</dbReference>
<keyword evidence="1" id="KW-0812">Transmembrane</keyword>
<organism evidence="2 3">
    <name type="scientific">Flavobacterium litorale</name>
    <dbReference type="NCBI Taxonomy" id="2856519"/>
    <lineage>
        <taxon>Bacteria</taxon>
        <taxon>Pseudomonadati</taxon>
        <taxon>Bacteroidota</taxon>
        <taxon>Flavobacteriia</taxon>
        <taxon>Flavobacteriales</taxon>
        <taxon>Flavobacteriaceae</taxon>
        <taxon>Flavobacterium</taxon>
    </lineage>
</organism>
<evidence type="ECO:0000313" key="2">
    <source>
        <dbReference type="EMBL" id="QYJ68335.1"/>
    </source>
</evidence>
<keyword evidence="1" id="KW-0472">Membrane</keyword>
<gene>
    <name evidence="2" type="ORF">K1I41_00140</name>
</gene>
<accession>A0ABX8VBZ2</accession>